<dbReference type="InterPro" id="IPR010720">
    <property type="entry name" value="Alpha-L-AF_C"/>
</dbReference>
<evidence type="ECO:0000256" key="4">
    <source>
        <dbReference type="ARBA" id="ARBA00012670"/>
    </source>
</evidence>
<accession>A0AAN7W2L2</accession>
<dbReference type="Pfam" id="PF06964">
    <property type="entry name" value="Alpha-L-AF_C"/>
    <property type="match status" value="1"/>
</dbReference>
<dbReference type="Pfam" id="PF02018">
    <property type="entry name" value="CBM_4_9"/>
    <property type="match status" value="1"/>
</dbReference>
<proteinExistence type="inferred from homology"/>
<dbReference type="InterPro" id="IPR055235">
    <property type="entry name" value="ASD1_cat"/>
</dbReference>
<dbReference type="EMBL" id="JAVRQU010000012">
    <property type="protein sequence ID" value="KAK5696714.1"/>
    <property type="molecule type" value="Genomic_DNA"/>
</dbReference>
<dbReference type="SUPFAM" id="SSF51445">
    <property type="entry name" value="(Trans)glycosidases"/>
    <property type="match status" value="1"/>
</dbReference>
<dbReference type="InterPro" id="IPR008979">
    <property type="entry name" value="Galactose-bd-like_sf"/>
</dbReference>
<evidence type="ECO:0000256" key="5">
    <source>
        <dbReference type="ARBA" id="ARBA00022729"/>
    </source>
</evidence>
<evidence type="ECO:0000256" key="8">
    <source>
        <dbReference type="SAM" id="SignalP"/>
    </source>
</evidence>
<evidence type="ECO:0000256" key="1">
    <source>
        <dbReference type="ARBA" id="ARBA00001462"/>
    </source>
</evidence>
<evidence type="ECO:0000259" key="9">
    <source>
        <dbReference type="SMART" id="SM00813"/>
    </source>
</evidence>
<reference evidence="10" key="1">
    <citation type="submission" date="2023-08" db="EMBL/GenBank/DDBJ databases">
        <title>Black Yeasts Isolated from many extreme environments.</title>
        <authorList>
            <person name="Coleine C."/>
            <person name="Stajich J.E."/>
            <person name="Selbmann L."/>
        </authorList>
    </citation>
    <scope>NUCLEOTIDE SEQUENCE</scope>
    <source>
        <strain evidence="10">CCFEE 5810</strain>
    </source>
</reference>
<dbReference type="GO" id="GO:0046556">
    <property type="term" value="F:alpha-L-arabinofuranosidase activity"/>
    <property type="evidence" value="ECO:0007669"/>
    <property type="project" value="UniProtKB-EC"/>
</dbReference>
<evidence type="ECO:0000256" key="6">
    <source>
        <dbReference type="ARBA" id="ARBA00022801"/>
    </source>
</evidence>
<evidence type="ECO:0000313" key="11">
    <source>
        <dbReference type="Proteomes" id="UP001310594"/>
    </source>
</evidence>
<dbReference type="PANTHER" id="PTHR31776:SF0">
    <property type="entry name" value="ALPHA-L-ARABINOFURANOSIDASE 1"/>
    <property type="match status" value="1"/>
</dbReference>
<dbReference type="SMART" id="SM00813">
    <property type="entry name" value="Alpha-L-AF_C"/>
    <property type="match status" value="1"/>
</dbReference>
<comment type="pathway">
    <text evidence="2">Glycan metabolism; L-arabinan degradation.</text>
</comment>
<dbReference type="InterPro" id="IPR017853">
    <property type="entry name" value="GH"/>
</dbReference>
<keyword evidence="5 8" id="KW-0732">Signal</keyword>
<dbReference type="AlphaFoldDB" id="A0AAN7W2L2"/>
<feature type="signal peptide" evidence="8">
    <location>
        <begin position="1"/>
        <end position="17"/>
    </location>
</feature>
<gene>
    <name evidence="10" type="ORF">LTR97_008018</name>
</gene>
<evidence type="ECO:0000256" key="7">
    <source>
        <dbReference type="ARBA" id="ARBA00023180"/>
    </source>
</evidence>
<dbReference type="Gene3D" id="2.60.120.260">
    <property type="entry name" value="Galactose-binding domain-like"/>
    <property type="match status" value="1"/>
</dbReference>
<feature type="chain" id="PRO_5042965238" description="non-reducing end alpha-L-arabinofuranosidase" evidence="8">
    <location>
        <begin position="18"/>
        <end position="681"/>
    </location>
</feature>
<organism evidence="10 11">
    <name type="scientific">Elasticomyces elasticus</name>
    <dbReference type="NCBI Taxonomy" id="574655"/>
    <lineage>
        <taxon>Eukaryota</taxon>
        <taxon>Fungi</taxon>
        <taxon>Dikarya</taxon>
        <taxon>Ascomycota</taxon>
        <taxon>Pezizomycotina</taxon>
        <taxon>Dothideomycetes</taxon>
        <taxon>Dothideomycetidae</taxon>
        <taxon>Mycosphaerellales</taxon>
        <taxon>Teratosphaeriaceae</taxon>
        <taxon>Elasticomyces</taxon>
    </lineage>
</organism>
<protein>
    <recommendedName>
        <fullName evidence="4">non-reducing end alpha-L-arabinofuranosidase</fullName>
        <ecNumber evidence="4">3.2.1.55</ecNumber>
    </recommendedName>
</protein>
<dbReference type="Proteomes" id="UP001310594">
    <property type="component" value="Unassembled WGS sequence"/>
</dbReference>
<dbReference type="InterPro" id="IPR051563">
    <property type="entry name" value="Glycosyl_Hydrolase_51"/>
</dbReference>
<keyword evidence="7" id="KW-0325">Glycoprotein</keyword>
<dbReference type="Pfam" id="PF22848">
    <property type="entry name" value="ASD1_dom"/>
    <property type="match status" value="1"/>
</dbReference>
<dbReference type="SUPFAM" id="SSF49785">
    <property type="entry name" value="Galactose-binding domain-like"/>
    <property type="match status" value="1"/>
</dbReference>
<name>A0AAN7W2L2_9PEZI</name>
<evidence type="ECO:0000256" key="2">
    <source>
        <dbReference type="ARBA" id="ARBA00004834"/>
    </source>
</evidence>
<sequence>MLSQILSATAFAAAAQAVSFSVGSTGGNATSPYQYGIMFEDINNSGDGGVYAELIQNRAFQGNDVYPSNTTAYWNPLGSAEISVQNLSTPLSAALPTSLQVTASGSGTAGFSNVGFWGFPVVAGWEYKGSFYVSGGLDGNLTVCLTSNDDVQYAEASVEVASSDEWTQYNYTFTPTVDAPNSNNTLNFTFAASDLTGSANFNLLSLFPPTYNNRENGLRIDLMEAMGGLNPSFFRAPGGNNVEGLREPYWWNWTQTIGPLTDRPGFPGTWGYENTDGLGLVEYMNWAKDLNMDIVLGVHAGYFLDGTAVPESEIQIYVQAALDELEFLTGDASTTWGAYRESLGYGPWVVNFVEVGNEDSLGGGGPTYAAYRFPAFYNAISAKYPDITIITSYYDVDGVTPPFNASGDFHEYAIPRQMADQFTYFDNYTSAHPILIGEYAIIEYDTGNKTGPEWTPGAPRAFVPFWYGSVSEAIFLLGAERNSDKMIGAAYAPGFQNLNRWEWIPDLIEFDAYPGHTTLSTSYHVIKLLSGTRITENLPIEYDGVWGPAFFVAGRNAVTGSHIAKIAVYNATEEVPFDLSFDGVGAGATGSLTYITAPMNSTNPIGGNIVETHTSTVTAARNGSFTFELPPYSVAILEIGAAAAGPGHNYGNPSHRRGWKGFKSWGKKNSHRGWGAGGHGW</sequence>
<dbReference type="EC" id="3.2.1.55" evidence="4"/>
<dbReference type="Gene3D" id="3.20.20.80">
    <property type="entry name" value="Glycosidases"/>
    <property type="match status" value="1"/>
</dbReference>
<dbReference type="GO" id="GO:0046373">
    <property type="term" value="P:L-arabinose metabolic process"/>
    <property type="evidence" value="ECO:0007669"/>
    <property type="project" value="InterPro"/>
</dbReference>
<comment type="caution">
    <text evidence="10">The sequence shown here is derived from an EMBL/GenBank/DDBJ whole genome shotgun (WGS) entry which is preliminary data.</text>
</comment>
<evidence type="ECO:0000313" key="10">
    <source>
        <dbReference type="EMBL" id="KAK5696714.1"/>
    </source>
</evidence>
<keyword evidence="6" id="KW-0378">Hydrolase</keyword>
<comment type="catalytic activity">
    <reaction evidence="1">
        <text>Hydrolysis of terminal non-reducing alpha-L-arabinofuranoside residues in alpha-L-arabinosides.</text>
        <dbReference type="EC" id="3.2.1.55"/>
    </reaction>
</comment>
<comment type="similarity">
    <text evidence="3">Belongs to the glycosyl hydrolase 51 family.</text>
</comment>
<dbReference type="InterPro" id="IPR003305">
    <property type="entry name" value="CenC_carb-bd"/>
</dbReference>
<feature type="domain" description="Alpha-L-arabinofuranosidase C-terminal" evidence="9">
    <location>
        <begin position="437"/>
        <end position="633"/>
    </location>
</feature>
<dbReference type="PANTHER" id="PTHR31776">
    <property type="entry name" value="ALPHA-L-ARABINOFURANOSIDASE 1"/>
    <property type="match status" value="1"/>
</dbReference>
<evidence type="ECO:0000256" key="3">
    <source>
        <dbReference type="ARBA" id="ARBA00007186"/>
    </source>
</evidence>